<dbReference type="EMBL" id="BMIN01000004">
    <property type="protein sequence ID" value="GGD05814.1"/>
    <property type="molecule type" value="Genomic_DNA"/>
</dbReference>
<name>A0ABQ1PWR1_9BACI</name>
<organism evidence="1 2">
    <name type="scientific">Pontibacillus salipaludis</name>
    <dbReference type="NCBI Taxonomy" id="1697394"/>
    <lineage>
        <taxon>Bacteria</taxon>
        <taxon>Bacillati</taxon>
        <taxon>Bacillota</taxon>
        <taxon>Bacilli</taxon>
        <taxon>Bacillales</taxon>
        <taxon>Bacillaceae</taxon>
        <taxon>Pontibacillus</taxon>
    </lineage>
</organism>
<dbReference type="Proteomes" id="UP000642571">
    <property type="component" value="Unassembled WGS sequence"/>
</dbReference>
<proteinExistence type="predicted"/>
<comment type="caution">
    <text evidence="1">The sequence shown here is derived from an EMBL/GenBank/DDBJ whole genome shotgun (WGS) entry which is preliminary data.</text>
</comment>
<protein>
    <recommendedName>
        <fullName evidence="3">Ferric iron reductase protein FhuF</fullName>
    </recommendedName>
</protein>
<evidence type="ECO:0000313" key="1">
    <source>
        <dbReference type="EMBL" id="GGD05814.1"/>
    </source>
</evidence>
<reference evidence="2" key="1">
    <citation type="journal article" date="2019" name="Int. J. Syst. Evol. Microbiol.">
        <title>The Global Catalogue of Microorganisms (GCM) 10K type strain sequencing project: providing services to taxonomists for standard genome sequencing and annotation.</title>
        <authorList>
            <consortium name="The Broad Institute Genomics Platform"/>
            <consortium name="The Broad Institute Genome Sequencing Center for Infectious Disease"/>
            <person name="Wu L."/>
            <person name="Ma J."/>
        </authorList>
    </citation>
    <scope>NUCLEOTIDE SEQUENCE [LARGE SCALE GENOMIC DNA]</scope>
    <source>
        <strain evidence="2">CGMCC 1.15353</strain>
    </source>
</reference>
<keyword evidence="2" id="KW-1185">Reference proteome</keyword>
<gene>
    <name evidence="1" type="ORF">GCM10011389_11670</name>
</gene>
<evidence type="ECO:0000313" key="2">
    <source>
        <dbReference type="Proteomes" id="UP000642571"/>
    </source>
</evidence>
<accession>A0ABQ1PWR1</accession>
<evidence type="ECO:0008006" key="3">
    <source>
        <dbReference type="Google" id="ProtNLM"/>
    </source>
</evidence>
<sequence length="248" mass="29661">MNLTLDEIDVLHHYFRYYHPTYHIGEQRLEEISLDAFRDVKQFKEILEQVDSFIESDSSIATASMITKRLGYYFVTGMLAPMTLHSKLPVVEVEDKKLIRLDDQKSWFPKWSNESRRTLLIENREREKSVAHYFTVMIETMVLPIFTTVQEVTKLPMKTMWENFATYVYWFYEQFAYEIVNEEQANTVLQDYQTIRSIEGTVFQQKQNPITDLALRKERGEEKRRFCCLTYQLNNEHSYCKVCPLLKN</sequence>
<dbReference type="RefSeq" id="WP_188651791.1">
    <property type="nucleotide sequence ID" value="NZ_BMIN01000004.1"/>
</dbReference>